<dbReference type="SUPFAM" id="SSF55826">
    <property type="entry name" value="YbaK/ProRS associated domain"/>
    <property type="match status" value="1"/>
</dbReference>
<dbReference type="InterPro" id="IPR004369">
    <property type="entry name" value="Prolyl-tRNA_editing_YbaK/EbsC"/>
</dbReference>
<dbReference type="EC" id="4.2.-.-" evidence="4"/>
<evidence type="ECO:0000259" key="5">
    <source>
        <dbReference type="Pfam" id="PF04073"/>
    </source>
</evidence>
<protein>
    <recommendedName>
        <fullName evidence="4">Cys-tRNA(Pro)/Cys-tRNA(Cys) deacylase</fullName>
        <ecNumber evidence="4">4.2.-.-</ecNumber>
    </recommendedName>
</protein>
<keyword evidence="3 4" id="KW-0456">Lyase</keyword>
<dbReference type="PANTHER" id="PTHR30411:SF0">
    <property type="entry name" value="CYS-TRNA(PRO)_CYS-TRNA(CYS) DEACYLASE YBAK"/>
    <property type="match status" value="1"/>
</dbReference>
<dbReference type="InterPro" id="IPR007214">
    <property type="entry name" value="YbaK/aa-tRNA-synth-assoc-dom"/>
</dbReference>
<dbReference type="NCBIfam" id="TIGR00011">
    <property type="entry name" value="YbaK_EbsC"/>
    <property type="match status" value="1"/>
</dbReference>
<reference evidence="6 7" key="1">
    <citation type="submission" date="2018-06" db="EMBL/GenBank/DDBJ databases">
        <authorList>
            <consortium name="Pathogen Informatics"/>
            <person name="Doyle S."/>
        </authorList>
    </citation>
    <scope>NUCLEOTIDE SEQUENCE [LARGE SCALE GENOMIC DNA]</scope>
    <source>
        <strain evidence="6 7">NCTC13456</strain>
    </source>
</reference>
<keyword evidence="2 4" id="KW-0648">Protein biosynthesis</keyword>
<dbReference type="GO" id="GO:0016829">
    <property type="term" value="F:lyase activity"/>
    <property type="evidence" value="ECO:0007669"/>
    <property type="project" value="UniProtKB-KW"/>
</dbReference>
<feature type="domain" description="YbaK/aminoacyl-tRNA synthetase-associated" evidence="5">
    <location>
        <begin position="37"/>
        <end position="147"/>
    </location>
</feature>
<dbReference type="AlphaFoldDB" id="A0A376GIU9"/>
<name>A0A376GIU9_9FLAO</name>
<dbReference type="GO" id="GO:0006412">
    <property type="term" value="P:translation"/>
    <property type="evidence" value="ECO:0007669"/>
    <property type="project" value="UniProtKB-KW"/>
</dbReference>
<accession>A0A376GIU9</accession>
<evidence type="ECO:0000256" key="1">
    <source>
        <dbReference type="ARBA" id="ARBA00009798"/>
    </source>
</evidence>
<dbReference type="InterPro" id="IPR036754">
    <property type="entry name" value="YbaK/aa-tRNA-synt-asso_dom_sf"/>
</dbReference>
<organism evidence="6 7">
    <name type="scientific">Empedobacter falsenii</name>
    <dbReference type="NCBI Taxonomy" id="343874"/>
    <lineage>
        <taxon>Bacteria</taxon>
        <taxon>Pseudomonadati</taxon>
        <taxon>Bacteroidota</taxon>
        <taxon>Flavobacteriia</taxon>
        <taxon>Flavobacteriales</taxon>
        <taxon>Weeksellaceae</taxon>
        <taxon>Empedobacter</taxon>
    </lineage>
</organism>
<gene>
    <name evidence="6" type="primary">ybaK</name>
    <name evidence="6" type="ORF">NCTC13456_02510</name>
</gene>
<evidence type="ECO:0000313" key="6">
    <source>
        <dbReference type="EMBL" id="STD58883.1"/>
    </source>
</evidence>
<evidence type="ECO:0000256" key="3">
    <source>
        <dbReference type="ARBA" id="ARBA00023239"/>
    </source>
</evidence>
<evidence type="ECO:0000313" key="7">
    <source>
        <dbReference type="Proteomes" id="UP000254737"/>
    </source>
</evidence>
<dbReference type="GO" id="GO:0002161">
    <property type="term" value="F:aminoacyl-tRNA deacylase activity"/>
    <property type="evidence" value="ECO:0007669"/>
    <property type="project" value="InterPro"/>
</dbReference>
<dbReference type="Gene3D" id="3.90.960.10">
    <property type="entry name" value="YbaK/aminoacyl-tRNA synthetase-associated domain"/>
    <property type="match status" value="1"/>
</dbReference>
<sequence length="163" mass="18118">MSNKTAKTNAVRILDTHNISYELREYEVDEEHIDALHVAKSLGVNPEGIYKTLVLKGNIEPFLVAVIPANTHLDMKKFAKVSGNKNCEMLPLKDLLNVTGYIRGGCSPIGMKKQFPTYIEELAILQDQICISAGKRGLQIILNAEDLGNLIEAKFEDISQFDS</sequence>
<dbReference type="Pfam" id="PF04073">
    <property type="entry name" value="tRNA_edit"/>
    <property type="match status" value="1"/>
</dbReference>
<comment type="similarity">
    <text evidence="1 4">Belongs to the prolyl-tRNA editing family. YbaK/EbsC subfamily.</text>
</comment>
<proteinExistence type="inferred from homology"/>
<evidence type="ECO:0000256" key="4">
    <source>
        <dbReference type="PIRNR" id="PIRNR006181"/>
    </source>
</evidence>
<dbReference type="PANTHER" id="PTHR30411">
    <property type="entry name" value="CYTOPLASMIC PROTEIN"/>
    <property type="match status" value="1"/>
</dbReference>
<dbReference type="EMBL" id="UFXS01000001">
    <property type="protein sequence ID" value="STD58883.1"/>
    <property type="molecule type" value="Genomic_DNA"/>
</dbReference>
<dbReference type="PIRSF" id="PIRSF006181">
    <property type="entry name" value="EbsC_YbaK"/>
    <property type="match status" value="1"/>
</dbReference>
<dbReference type="Proteomes" id="UP000254737">
    <property type="component" value="Unassembled WGS sequence"/>
</dbReference>
<dbReference type="STRING" id="343874.GCA_000805695_02032"/>
<evidence type="ECO:0000256" key="2">
    <source>
        <dbReference type="ARBA" id="ARBA00022917"/>
    </source>
</evidence>
<dbReference type="RefSeq" id="WP_115000795.1">
    <property type="nucleotide sequence ID" value="NZ_UFXS01000001.1"/>
</dbReference>
<dbReference type="CDD" id="cd00002">
    <property type="entry name" value="YbaK_deacylase"/>
    <property type="match status" value="1"/>
</dbReference>